<dbReference type="OrthoDB" id="9806592at2"/>
<dbReference type="GO" id="GO:0004176">
    <property type="term" value="F:ATP-dependent peptidase activity"/>
    <property type="evidence" value="ECO:0007669"/>
    <property type="project" value="InterPro"/>
</dbReference>
<dbReference type="PANTHER" id="PTHR10381:SF11">
    <property type="entry name" value="ATP-DEPENDENT CLP PROTEASE PROTEOLYTIC SUBUNIT, MITOCHONDRIAL"/>
    <property type="match status" value="1"/>
</dbReference>
<dbReference type="PRINTS" id="PR00127">
    <property type="entry name" value="CLPPROTEASEP"/>
</dbReference>
<evidence type="ECO:0000313" key="3">
    <source>
        <dbReference type="EMBL" id="UNO48028.1"/>
    </source>
</evidence>
<dbReference type="PANTHER" id="PTHR10381">
    <property type="entry name" value="ATP-DEPENDENT CLP PROTEASE PROTEOLYTIC SUBUNIT"/>
    <property type="match status" value="1"/>
</dbReference>
<reference evidence="4" key="1">
    <citation type="journal article" date="2022" name="G3 (Bethesda)">
        <title>Unveiling the complete genome sequence of Alicyclobacillus acidoterrestris DSM 3922T, a taint-producing strain.</title>
        <authorList>
            <person name="Leonardo I.C."/>
            <person name="Barreto Crespo M.T."/>
            <person name="Gaspar F.B."/>
        </authorList>
    </citation>
    <scope>NUCLEOTIDE SEQUENCE [LARGE SCALE GENOMIC DNA]</scope>
    <source>
        <strain evidence="4">DSM 3922</strain>
    </source>
</reference>
<evidence type="ECO:0000256" key="2">
    <source>
        <dbReference type="RuleBase" id="RU003567"/>
    </source>
</evidence>
<dbReference type="EMBL" id="CP080467">
    <property type="protein sequence ID" value="UNO48028.1"/>
    <property type="molecule type" value="Genomic_DNA"/>
</dbReference>
<name>T0BU92_ALIAG</name>
<comment type="similarity">
    <text evidence="1 2">Belongs to the peptidase S14 family.</text>
</comment>
<evidence type="ECO:0000256" key="1">
    <source>
        <dbReference type="ARBA" id="ARBA00007039"/>
    </source>
</evidence>
<dbReference type="RefSeq" id="WP_021296082.1">
    <property type="nucleotide sequence ID" value="NZ_AURB01000124.1"/>
</dbReference>
<dbReference type="Gene3D" id="3.90.226.10">
    <property type="entry name" value="2-enoyl-CoA Hydratase, Chain A, domain 1"/>
    <property type="match status" value="1"/>
</dbReference>
<accession>A0A9E6ZGD7</accession>
<dbReference type="GO" id="GO:0051117">
    <property type="term" value="F:ATPase binding"/>
    <property type="evidence" value="ECO:0007669"/>
    <property type="project" value="TreeGrafter"/>
</dbReference>
<dbReference type="Proteomes" id="UP000829401">
    <property type="component" value="Chromosome"/>
</dbReference>
<dbReference type="AlphaFoldDB" id="T0BU92"/>
<dbReference type="SUPFAM" id="SSF52096">
    <property type="entry name" value="ClpP/crotonase"/>
    <property type="match status" value="1"/>
</dbReference>
<protein>
    <recommendedName>
        <fullName evidence="2">ATP-dependent Clp protease proteolytic subunit</fullName>
    </recommendedName>
</protein>
<gene>
    <name evidence="3" type="ORF">K1I37_15245</name>
</gene>
<dbReference type="InterPro" id="IPR023562">
    <property type="entry name" value="ClpP/TepA"/>
</dbReference>
<evidence type="ECO:0000313" key="4">
    <source>
        <dbReference type="Proteomes" id="UP000829401"/>
    </source>
</evidence>
<sequence length="178" mass="20271">MNRRLLLFDEINSGTVSKLIEKINEINNHDDEQVLKVVGHQRLPITLAINSPGGNVTDGFALVGAIESSETPIHTVAMGLVASMSLLIFLSGHKRFVHNLAIFMYHDMNGCTWGTLTERMRRQKEDTRWMKMYDDYVISKTKIRQEQLDQIKGTVNEWYIYADEALSLGLAESELVRC</sequence>
<dbReference type="GO" id="GO:0004252">
    <property type="term" value="F:serine-type endopeptidase activity"/>
    <property type="evidence" value="ECO:0007669"/>
    <property type="project" value="InterPro"/>
</dbReference>
<keyword evidence="3" id="KW-0378">Hydrolase</keyword>
<accession>T0BU92</accession>
<dbReference type="InterPro" id="IPR001907">
    <property type="entry name" value="ClpP"/>
</dbReference>
<dbReference type="STRING" id="1356854.N007_05190"/>
<dbReference type="Pfam" id="PF00574">
    <property type="entry name" value="CLP_protease"/>
    <property type="match status" value="1"/>
</dbReference>
<keyword evidence="3" id="KW-0645">Protease</keyword>
<keyword evidence="4" id="KW-1185">Reference proteome</keyword>
<dbReference type="GO" id="GO:0006515">
    <property type="term" value="P:protein quality control for misfolded or incompletely synthesized proteins"/>
    <property type="evidence" value="ECO:0007669"/>
    <property type="project" value="TreeGrafter"/>
</dbReference>
<organism evidence="3 4">
    <name type="scientific">Alicyclobacillus acidoterrestris (strain ATCC 49025 / DSM 3922 / CIP 106132 / NCIMB 13137 / GD3B)</name>
    <dbReference type="NCBI Taxonomy" id="1356854"/>
    <lineage>
        <taxon>Bacteria</taxon>
        <taxon>Bacillati</taxon>
        <taxon>Bacillota</taxon>
        <taxon>Bacilli</taxon>
        <taxon>Bacillales</taxon>
        <taxon>Alicyclobacillaceae</taxon>
        <taxon>Alicyclobacillus</taxon>
    </lineage>
</organism>
<dbReference type="KEGG" id="aaco:K1I37_15245"/>
<dbReference type="InterPro" id="IPR029045">
    <property type="entry name" value="ClpP/crotonase-like_dom_sf"/>
</dbReference>
<dbReference type="eggNOG" id="COG0740">
    <property type="taxonomic scope" value="Bacteria"/>
</dbReference>
<dbReference type="GO" id="GO:0009368">
    <property type="term" value="C:endopeptidase Clp complex"/>
    <property type="evidence" value="ECO:0007669"/>
    <property type="project" value="TreeGrafter"/>
</dbReference>
<proteinExistence type="inferred from homology"/>